<reference evidence="2" key="1">
    <citation type="journal article" date="2022" name="bioRxiv">
        <title>Sequencing and chromosome-scale assembly of the giantPleurodeles waltlgenome.</title>
        <authorList>
            <person name="Brown T."/>
            <person name="Elewa A."/>
            <person name="Iarovenko S."/>
            <person name="Subramanian E."/>
            <person name="Araus A.J."/>
            <person name="Petzold A."/>
            <person name="Susuki M."/>
            <person name="Suzuki K.-i.T."/>
            <person name="Hayashi T."/>
            <person name="Toyoda A."/>
            <person name="Oliveira C."/>
            <person name="Osipova E."/>
            <person name="Leigh N.D."/>
            <person name="Simon A."/>
            <person name="Yun M.H."/>
        </authorList>
    </citation>
    <scope>NUCLEOTIDE SEQUENCE</scope>
    <source>
        <strain evidence="2">20211129_DDA</strain>
        <tissue evidence="2">Liver</tissue>
    </source>
</reference>
<evidence type="ECO:0000313" key="3">
    <source>
        <dbReference type="Proteomes" id="UP001066276"/>
    </source>
</evidence>
<organism evidence="2 3">
    <name type="scientific">Pleurodeles waltl</name>
    <name type="common">Iberian ribbed newt</name>
    <dbReference type="NCBI Taxonomy" id="8319"/>
    <lineage>
        <taxon>Eukaryota</taxon>
        <taxon>Metazoa</taxon>
        <taxon>Chordata</taxon>
        <taxon>Craniata</taxon>
        <taxon>Vertebrata</taxon>
        <taxon>Euteleostomi</taxon>
        <taxon>Amphibia</taxon>
        <taxon>Batrachia</taxon>
        <taxon>Caudata</taxon>
        <taxon>Salamandroidea</taxon>
        <taxon>Salamandridae</taxon>
        <taxon>Pleurodelinae</taxon>
        <taxon>Pleurodeles</taxon>
    </lineage>
</organism>
<dbReference type="Proteomes" id="UP001066276">
    <property type="component" value="Chromosome 9"/>
</dbReference>
<dbReference type="AlphaFoldDB" id="A0AAV7MNF2"/>
<dbReference type="EMBL" id="JANPWB010000013">
    <property type="protein sequence ID" value="KAJ1104699.1"/>
    <property type="molecule type" value="Genomic_DNA"/>
</dbReference>
<feature type="compositionally biased region" description="Basic residues" evidence="1">
    <location>
        <begin position="36"/>
        <end position="45"/>
    </location>
</feature>
<sequence>MRRRTPLPSLRSRQHSDSVIIYSAERNRPAEAPGGHRPHIKRRKSPVIAREASEARISPAMTKQLNVEEGEREGRQRRWKEMCEKRARILMVKREKAKKSDTHRKELELRKGGK</sequence>
<name>A0AAV7MNF2_PLEWA</name>
<evidence type="ECO:0000313" key="2">
    <source>
        <dbReference type="EMBL" id="KAJ1104699.1"/>
    </source>
</evidence>
<feature type="region of interest" description="Disordered" evidence="1">
    <location>
        <begin position="94"/>
        <end position="114"/>
    </location>
</feature>
<protein>
    <submittedName>
        <fullName evidence="2">Uncharacterized protein</fullName>
    </submittedName>
</protein>
<keyword evidence="3" id="KW-1185">Reference proteome</keyword>
<evidence type="ECO:0000256" key="1">
    <source>
        <dbReference type="SAM" id="MobiDB-lite"/>
    </source>
</evidence>
<accession>A0AAV7MNF2</accession>
<comment type="caution">
    <text evidence="2">The sequence shown here is derived from an EMBL/GenBank/DDBJ whole genome shotgun (WGS) entry which is preliminary data.</text>
</comment>
<proteinExistence type="predicted"/>
<gene>
    <name evidence="2" type="ORF">NDU88_002108</name>
</gene>
<feature type="region of interest" description="Disordered" evidence="1">
    <location>
        <begin position="25"/>
        <end position="49"/>
    </location>
</feature>